<proteinExistence type="predicted"/>
<protein>
    <submittedName>
        <fullName evidence="2">Splicing factor 3B subunit 1-like</fullName>
    </submittedName>
</protein>
<evidence type="ECO:0000313" key="3">
    <source>
        <dbReference type="Proteomes" id="UP000250235"/>
    </source>
</evidence>
<name>A0A2Z7AH12_9LAMI</name>
<dbReference type="EMBL" id="KV017413">
    <property type="protein sequence ID" value="KZV18554.1"/>
    <property type="molecule type" value="Genomic_DNA"/>
</dbReference>
<evidence type="ECO:0000313" key="2">
    <source>
        <dbReference type="EMBL" id="KZV18554.1"/>
    </source>
</evidence>
<sequence>MASFTAPKQYLKEPLRSGEDDDMYGSKQSSKIIEPATAEKDKEIEPVATEDLILGKSVATMTDSEDTEPLSEVMELTDKSKSDEESISIEDILKQIPEGMMLPSMTAAEITRIKFGLGIKIPEVKKEIVPVDTVVDTVVVENVVDTVPNSTAAIDISQRSPYEDLDSPSQSSYTDSRLLFTTEYIPLGDETTDDQILMPSIDIPVTDFTESFAQLRAFVTQLSIKQLRTNNNIGDLKNHLLSKINHLQKALAEDYTQQDQVLRGLLKNVRQEVQIQKTALSLELLESKREVRAQYAILTTDLADIRNEVQEQKVALSQDMDDKLKGIQDQQASLSNDLMEFCVQAQEN</sequence>
<feature type="region of interest" description="Disordered" evidence="1">
    <location>
        <begin position="1"/>
        <end position="43"/>
    </location>
</feature>
<organism evidence="2 3">
    <name type="scientific">Dorcoceras hygrometricum</name>
    <dbReference type="NCBI Taxonomy" id="472368"/>
    <lineage>
        <taxon>Eukaryota</taxon>
        <taxon>Viridiplantae</taxon>
        <taxon>Streptophyta</taxon>
        <taxon>Embryophyta</taxon>
        <taxon>Tracheophyta</taxon>
        <taxon>Spermatophyta</taxon>
        <taxon>Magnoliopsida</taxon>
        <taxon>eudicotyledons</taxon>
        <taxon>Gunneridae</taxon>
        <taxon>Pentapetalae</taxon>
        <taxon>asterids</taxon>
        <taxon>lamiids</taxon>
        <taxon>Lamiales</taxon>
        <taxon>Gesneriaceae</taxon>
        <taxon>Didymocarpoideae</taxon>
        <taxon>Trichosporeae</taxon>
        <taxon>Loxocarpinae</taxon>
        <taxon>Dorcoceras</taxon>
    </lineage>
</organism>
<keyword evidence="3" id="KW-1185">Reference proteome</keyword>
<dbReference type="Proteomes" id="UP000250235">
    <property type="component" value="Unassembled WGS sequence"/>
</dbReference>
<dbReference type="AlphaFoldDB" id="A0A2Z7AH12"/>
<evidence type="ECO:0000256" key="1">
    <source>
        <dbReference type="SAM" id="MobiDB-lite"/>
    </source>
</evidence>
<gene>
    <name evidence="2" type="ORF">F511_16528</name>
</gene>
<accession>A0A2Z7AH12</accession>
<reference evidence="2 3" key="1">
    <citation type="journal article" date="2015" name="Proc. Natl. Acad. Sci. U.S.A.">
        <title>The resurrection genome of Boea hygrometrica: A blueprint for survival of dehydration.</title>
        <authorList>
            <person name="Xiao L."/>
            <person name="Yang G."/>
            <person name="Zhang L."/>
            <person name="Yang X."/>
            <person name="Zhao S."/>
            <person name="Ji Z."/>
            <person name="Zhou Q."/>
            <person name="Hu M."/>
            <person name="Wang Y."/>
            <person name="Chen M."/>
            <person name="Xu Y."/>
            <person name="Jin H."/>
            <person name="Xiao X."/>
            <person name="Hu G."/>
            <person name="Bao F."/>
            <person name="Hu Y."/>
            <person name="Wan P."/>
            <person name="Li L."/>
            <person name="Deng X."/>
            <person name="Kuang T."/>
            <person name="Xiang C."/>
            <person name="Zhu J.K."/>
            <person name="Oliver M.J."/>
            <person name="He Y."/>
        </authorList>
    </citation>
    <scope>NUCLEOTIDE SEQUENCE [LARGE SCALE GENOMIC DNA]</scope>
    <source>
        <strain evidence="3">cv. XS01</strain>
    </source>
</reference>